<dbReference type="SUPFAM" id="SSF55811">
    <property type="entry name" value="Nudix"/>
    <property type="match status" value="1"/>
</dbReference>
<dbReference type="EMBL" id="MFLA01000016">
    <property type="protein sequence ID" value="OGG59720.1"/>
    <property type="molecule type" value="Genomic_DNA"/>
</dbReference>
<keyword evidence="1" id="KW-0378">Hydrolase</keyword>
<evidence type="ECO:0000313" key="3">
    <source>
        <dbReference type="EMBL" id="OGG59720.1"/>
    </source>
</evidence>
<evidence type="ECO:0000313" key="4">
    <source>
        <dbReference type="Proteomes" id="UP000176377"/>
    </source>
</evidence>
<dbReference type="AlphaFoldDB" id="A0A1F6DEH4"/>
<dbReference type="InterPro" id="IPR015797">
    <property type="entry name" value="NUDIX_hydrolase-like_dom_sf"/>
</dbReference>
<dbReference type="Gene3D" id="3.90.79.10">
    <property type="entry name" value="Nucleoside Triphosphate Pyrophosphohydrolase"/>
    <property type="match status" value="1"/>
</dbReference>
<dbReference type="PROSITE" id="PS00893">
    <property type="entry name" value="NUDIX_BOX"/>
    <property type="match status" value="1"/>
</dbReference>
<dbReference type="GO" id="GO:0005829">
    <property type="term" value="C:cytosol"/>
    <property type="evidence" value="ECO:0007669"/>
    <property type="project" value="TreeGrafter"/>
</dbReference>
<dbReference type="FunFam" id="3.90.79.10:FF:000060">
    <property type="entry name" value="Nudix hydrolase 1"/>
    <property type="match status" value="1"/>
</dbReference>
<dbReference type="CDD" id="cd04678">
    <property type="entry name" value="NUDIX_MTH2_Nudt15"/>
    <property type="match status" value="1"/>
</dbReference>
<dbReference type="Proteomes" id="UP000176377">
    <property type="component" value="Unassembled WGS sequence"/>
</dbReference>
<dbReference type="PANTHER" id="PTHR16099:SF5">
    <property type="entry name" value="NUCLEOTIDE TRIPHOSPHATE DIPHOSPHATASE NUDT15"/>
    <property type="match status" value="1"/>
</dbReference>
<feature type="domain" description="Nudix hydrolase" evidence="2">
    <location>
        <begin position="6"/>
        <end position="133"/>
    </location>
</feature>
<evidence type="ECO:0000256" key="1">
    <source>
        <dbReference type="ARBA" id="ARBA00022801"/>
    </source>
</evidence>
<dbReference type="InterPro" id="IPR020084">
    <property type="entry name" value="NUDIX_hydrolase_CS"/>
</dbReference>
<gene>
    <name evidence="3" type="ORF">A2765_03985</name>
</gene>
<comment type="caution">
    <text evidence="3">The sequence shown here is derived from an EMBL/GenBank/DDBJ whole genome shotgun (WGS) entry which is preliminary data.</text>
</comment>
<dbReference type="InterPro" id="IPR000086">
    <property type="entry name" value="NUDIX_hydrolase_dom"/>
</dbReference>
<dbReference type="PROSITE" id="PS51462">
    <property type="entry name" value="NUDIX"/>
    <property type="match status" value="1"/>
</dbReference>
<dbReference type="GO" id="GO:0035539">
    <property type="term" value="F:8-oxo-7,8-dihydrodeoxyguanosine triphosphate pyrophosphatase activity"/>
    <property type="evidence" value="ECO:0007669"/>
    <property type="project" value="TreeGrafter"/>
</dbReference>
<dbReference type="Pfam" id="PF00293">
    <property type="entry name" value="NUDIX"/>
    <property type="match status" value="1"/>
</dbReference>
<dbReference type="PANTHER" id="PTHR16099">
    <property type="entry name" value="8-OXO-DGTP DIPHOSPHATES NUDT15"/>
    <property type="match status" value="1"/>
</dbReference>
<accession>A0A1F6DEH4</accession>
<name>A0A1F6DEH4_9BACT</name>
<reference evidence="3 4" key="1">
    <citation type="journal article" date="2016" name="Nat. Commun.">
        <title>Thousands of microbial genomes shed light on interconnected biogeochemical processes in an aquifer system.</title>
        <authorList>
            <person name="Anantharaman K."/>
            <person name="Brown C.T."/>
            <person name="Hug L.A."/>
            <person name="Sharon I."/>
            <person name="Castelle C.J."/>
            <person name="Probst A.J."/>
            <person name="Thomas B.C."/>
            <person name="Singh A."/>
            <person name="Wilkins M.J."/>
            <person name="Karaoz U."/>
            <person name="Brodie E.L."/>
            <person name="Williams K.H."/>
            <person name="Hubbard S.S."/>
            <person name="Banfield J.F."/>
        </authorList>
    </citation>
    <scope>NUCLEOTIDE SEQUENCE [LARGE SCALE GENOMIC DNA]</scope>
</reference>
<evidence type="ECO:0000259" key="2">
    <source>
        <dbReference type="PROSITE" id="PS51462"/>
    </source>
</evidence>
<organism evidence="3 4">
    <name type="scientific">Candidatus Kaiserbacteria bacterium RIFCSPHIGHO2_01_FULL_56_24</name>
    <dbReference type="NCBI Taxonomy" id="1798487"/>
    <lineage>
        <taxon>Bacteria</taxon>
        <taxon>Candidatus Kaiseribacteriota</taxon>
    </lineage>
</organism>
<protein>
    <recommendedName>
        <fullName evidence="2">Nudix hydrolase domain-containing protein</fullName>
    </recommendedName>
</protein>
<dbReference type="GO" id="GO:0006203">
    <property type="term" value="P:dGTP catabolic process"/>
    <property type="evidence" value="ECO:0007669"/>
    <property type="project" value="TreeGrafter"/>
</dbReference>
<proteinExistence type="predicted"/>
<sequence length="140" mass="16152">MEENQRPRVGVGVLIFKDGKILIGKRKSELGNGEWAWPGGHLEHLESIVECAKREAREETGIEIDNVRFLRLVNMKQYAPKHYIDIGLIADWKSGEPKIMEPDKVEVWEWRALDDLPEPLFAAEPYYLEALKTGQNFFDS</sequence>